<dbReference type="InterPro" id="IPR055344">
    <property type="entry name" value="SecD_SecF_C_bact"/>
</dbReference>
<keyword evidence="4 9" id="KW-0812">Transmembrane</keyword>
<comment type="function">
    <text evidence="9">Part of the Sec protein translocase complex. Interacts with the SecYEG preprotein conducting channel. SecDF uses the proton motive force (PMF) to complete protein translocation after the ATP-dependent function of SecA.</text>
</comment>
<dbReference type="InterPro" id="IPR022813">
    <property type="entry name" value="SecD/SecF_arch_bac"/>
</dbReference>
<sequence length="329" mass="35812">MANRDLSSDMNNSAAGDPPVFEERVIPFMGLSKAALIFSALLIIISIGALAVRGLNLGLDFTGGSLVELEYEQAPRVAEVREALEEKGYESFVVQQFGTDTSILVRLQQDFDQNLGTKIVTDLSSVEGMGNIELKRSEFVGAQVGEELKEQGGLGLLLALATIMVYISFRFVFKFSIGAVVALIHDVIITIGAFALFQWDFDLNVLAAVLAVIGYSLNDTIVVYDRIRENFRAFRIESSREIIDISLTQTLSRTIVTGLTTLLVLSALYIFGGEALQGFATALIIGIVIGTYSSIYVASSLLLATKVSKDDMMIPLKEGVDQDSPDYRP</sequence>
<evidence type="ECO:0000256" key="9">
    <source>
        <dbReference type="HAMAP-Rule" id="MF_01464"/>
    </source>
</evidence>
<comment type="similarity">
    <text evidence="9">Belongs to the SecD/SecF family. SecF subfamily.</text>
</comment>
<keyword evidence="7 9" id="KW-0811">Translocation</keyword>
<dbReference type="InterPro" id="IPR005665">
    <property type="entry name" value="SecF_bac"/>
</dbReference>
<dbReference type="NCBIfam" id="TIGR00966">
    <property type="entry name" value="transloc_SecF"/>
    <property type="match status" value="1"/>
</dbReference>
<keyword evidence="3 9" id="KW-1003">Cell membrane</keyword>
<reference evidence="12" key="1">
    <citation type="journal article" date="2019" name="Int. J. Syst. Evol. Microbiol.">
        <title>The Global Catalogue of Microorganisms (GCM) 10K type strain sequencing project: providing services to taxonomists for standard genome sequencing and annotation.</title>
        <authorList>
            <consortium name="The Broad Institute Genomics Platform"/>
            <consortium name="The Broad Institute Genome Sequencing Center for Infectious Disease"/>
            <person name="Wu L."/>
            <person name="Ma J."/>
        </authorList>
    </citation>
    <scope>NUCLEOTIDE SEQUENCE [LARGE SCALE GENOMIC DNA]</scope>
    <source>
        <strain evidence="12">JCM 17555</strain>
    </source>
</reference>
<dbReference type="EMBL" id="BAABBO010000007">
    <property type="protein sequence ID" value="GAA3959792.1"/>
    <property type="molecule type" value="Genomic_DNA"/>
</dbReference>
<keyword evidence="6 9" id="KW-1133">Transmembrane helix</keyword>
<evidence type="ECO:0000313" key="11">
    <source>
        <dbReference type="EMBL" id="GAA3959792.1"/>
    </source>
</evidence>
<evidence type="ECO:0000256" key="8">
    <source>
        <dbReference type="ARBA" id="ARBA00023136"/>
    </source>
</evidence>
<feature type="transmembrane region" description="Helical" evidence="9">
    <location>
        <begin position="180"/>
        <end position="199"/>
    </location>
</feature>
<evidence type="ECO:0000313" key="12">
    <source>
        <dbReference type="Proteomes" id="UP001501337"/>
    </source>
</evidence>
<feature type="transmembrane region" description="Helical" evidence="9">
    <location>
        <begin position="34"/>
        <end position="52"/>
    </location>
</feature>
<feature type="transmembrane region" description="Helical" evidence="9">
    <location>
        <begin position="154"/>
        <end position="173"/>
    </location>
</feature>
<feature type="transmembrane region" description="Helical" evidence="9">
    <location>
        <begin position="245"/>
        <end position="272"/>
    </location>
</feature>
<dbReference type="Proteomes" id="UP001501337">
    <property type="component" value="Unassembled WGS sequence"/>
</dbReference>
<comment type="subunit">
    <text evidence="9">Forms a complex with SecD. Part of the essential Sec protein translocation apparatus which comprises SecA, SecYEG and auxiliary proteins SecDF-YajC and YidC.</text>
</comment>
<evidence type="ECO:0000256" key="7">
    <source>
        <dbReference type="ARBA" id="ARBA00023010"/>
    </source>
</evidence>
<dbReference type="NCBIfam" id="TIGR00916">
    <property type="entry name" value="2A0604s01"/>
    <property type="match status" value="1"/>
</dbReference>
<keyword evidence="2 9" id="KW-0813">Transport</keyword>
<evidence type="ECO:0000259" key="10">
    <source>
        <dbReference type="Pfam" id="PF02355"/>
    </source>
</evidence>
<dbReference type="Pfam" id="PF07549">
    <property type="entry name" value="Sec_GG"/>
    <property type="match status" value="1"/>
</dbReference>
<dbReference type="HAMAP" id="MF_01464_B">
    <property type="entry name" value="SecF_B"/>
    <property type="match status" value="1"/>
</dbReference>
<evidence type="ECO:0000256" key="5">
    <source>
        <dbReference type="ARBA" id="ARBA00022927"/>
    </source>
</evidence>
<keyword evidence="12" id="KW-1185">Reference proteome</keyword>
<evidence type="ECO:0000256" key="6">
    <source>
        <dbReference type="ARBA" id="ARBA00022989"/>
    </source>
</evidence>
<organism evidence="11 12">
    <name type="scientific">Allohahella marinimesophila</name>
    <dbReference type="NCBI Taxonomy" id="1054972"/>
    <lineage>
        <taxon>Bacteria</taxon>
        <taxon>Pseudomonadati</taxon>
        <taxon>Pseudomonadota</taxon>
        <taxon>Gammaproteobacteria</taxon>
        <taxon>Oceanospirillales</taxon>
        <taxon>Hahellaceae</taxon>
        <taxon>Allohahella</taxon>
    </lineage>
</organism>
<dbReference type="Pfam" id="PF02355">
    <property type="entry name" value="SecD_SecF_C"/>
    <property type="match status" value="1"/>
</dbReference>
<dbReference type="PRINTS" id="PR01755">
    <property type="entry name" value="SECFTRNLCASE"/>
</dbReference>
<gene>
    <name evidence="9 11" type="primary">secF</name>
    <name evidence="11" type="ORF">GCM10022278_17520</name>
</gene>
<protein>
    <recommendedName>
        <fullName evidence="9">Protein-export membrane protein SecF</fullName>
    </recommendedName>
</protein>
<dbReference type="SUPFAM" id="SSF82866">
    <property type="entry name" value="Multidrug efflux transporter AcrB transmembrane domain"/>
    <property type="match status" value="1"/>
</dbReference>
<feature type="transmembrane region" description="Helical" evidence="9">
    <location>
        <begin position="278"/>
        <end position="304"/>
    </location>
</feature>
<dbReference type="InterPro" id="IPR022646">
    <property type="entry name" value="SecD/SecF_CS"/>
</dbReference>
<evidence type="ECO:0000256" key="2">
    <source>
        <dbReference type="ARBA" id="ARBA00022448"/>
    </source>
</evidence>
<dbReference type="PANTHER" id="PTHR30081:SF8">
    <property type="entry name" value="PROTEIN TRANSLOCASE SUBUNIT SECF"/>
    <property type="match status" value="1"/>
</dbReference>
<accession>A0ABP7P661</accession>
<proteinExistence type="inferred from homology"/>
<feature type="domain" description="Protein export membrane protein SecD/SecF C-terminal" evidence="10">
    <location>
        <begin position="128"/>
        <end position="305"/>
    </location>
</feature>
<keyword evidence="5 9" id="KW-0653">Protein transport</keyword>
<dbReference type="InterPro" id="IPR022645">
    <property type="entry name" value="SecD/SecF_bac"/>
</dbReference>
<evidence type="ECO:0000256" key="4">
    <source>
        <dbReference type="ARBA" id="ARBA00022692"/>
    </source>
</evidence>
<dbReference type="Gene3D" id="1.20.1640.10">
    <property type="entry name" value="Multidrug efflux transporter AcrB transmembrane domain"/>
    <property type="match status" value="1"/>
</dbReference>
<evidence type="ECO:0000256" key="3">
    <source>
        <dbReference type="ARBA" id="ARBA00022475"/>
    </source>
</evidence>
<evidence type="ECO:0000256" key="1">
    <source>
        <dbReference type="ARBA" id="ARBA00004651"/>
    </source>
</evidence>
<comment type="caution">
    <text evidence="11">The sequence shown here is derived from an EMBL/GenBank/DDBJ whole genome shotgun (WGS) entry which is preliminary data.</text>
</comment>
<dbReference type="InterPro" id="IPR048634">
    <property type="entry name" value="SecD_SecF_C"/>
</dbReference>
<dbReference type="PANTHER" id="PTHR30081">
    <property type="entry name" value="PROTEIN-EXPORT MEMBRANE PROTEIN SEC"/>
    <property type="match status" value="1"/>
</dbReference>
<keyword evidence="8 9" id="KW-0472">Membrane</keyword>
<comment type="subcellular location">
    <subcellularLocation>
        <location evidence="1 9">Cell membrane</location>
        <topology evidence="1 9">Multi-pass membrane protein</topology>
    </subcellularLocation>
</comment>
<feature type="transmembrane region" description="Helical" evidence="9">
    <location>
        <begin position="205"/>
        <end position="224"/>
    </location>
</feature>
<name>A0ABP7P661_9GAMM</name>